<dbReference type="InterPro" id="IPR029060">
    <property type="entry name" value="PIN-like_dom_sf"/>
</dbReference>
<gene>
    <name evidence="1" type="ORF">JMN37_05490</name>
</gene>
<dbReference type="Gene3D" id="3.40.50.1010">
    <property type="entry name" value="5'-nuclease"/>
    <property type="match status" value="1"/>
</dbReference>
<dbReference type="RefSeq" id="WP_252931302.1">
    <property type="nucleotide sequence ID" value="NZ_JAEUWV010000005.1"/>
</dbReference>
<sequence>MYLIDTSFLGTITNLYPDDVFPTLWNELENTLFTDDVFFHAEVDAELRKWGHPKLQWYLDHVQPKQILQTDEAELEAYERVTLWAEEKQDPAYKQVAVDDFLNVADSWLVASGARHGYTIVSNETPAPNAIKRIKIPDAAAAFNVECKTLLEFLRARSITV</sequence>
<keyword evidence="2" id="KW-1185">Reference proteome</keyword>
<dbReference type="InterPro" id="IPR016541">
    <property type="entry name" value="UCP008505"/>
</dbReference>
<name>A0AAW5HSV2_9CORY</name>
<dbReference type="Pfam" id="PF14367">
    <property type="entry name" value="DUF4411"/>
    <property type="match status" value="1"/>
</dbReference>
<comment type="caution">
    <text evidence="1">The sequence shown here is derived from an EMBL/GenBank/DDBJ whole genome shotgun (WGS) entry which is preliminary data.</text>
</comment>
<evidence type="ECO:0000313" key="2">
    <source>
        <dbReference type="Proteomes" id="UP001205920"/>
    </source>
</evidence>
<dbReference type="SUPFAM" id="SSF88723">
    <property type="entry name" value="PIN domain-like"/>
    <property type="match status" value="1"/>
</dbReference>
<accession>A0AAW5HSV2</accession>
<dbReference type="Proteomes" id="UP001205920">
    <property type="component" value="Unassembled WGS sequence"/>
</dbReference>
<reference evidence="1 2" key="1">
    <citation type="submission" date="2021-01" db="EMBL/GenBank/DDBJ databases">
        <title>Identification and Characterization of Corynebacterium sp.</title>
        <authorList>
            <person name="Luo Q."/>
            <person name="Qu P."/>
            <person name="Chen Q."/>
        </authorList>
    </citation>
    <scope>NUCLEOTIDE SEQUENCE [LARGE SCALE GENOMIC DNA]</scope>
    <source>
        <strain evidence="1 2">MC-18</strain>
    </source>
</reference>
<dbReference type="AlphaFoldDB" id="A0AAW5HSV2"/>
<dbReference type="EMBL" id="JAEUWV010000005">
    <property type="protein sequence ID" value="MCO6394435.1"/>
    <property type="molecule type" value="Genomic_DNA"/>
</dbReference>
<evidence type="ECO:0000313" key="1">
    <source>
        <dbReference type="EMBL" id="MCO6394435.1"/>
    </source>
</evidence>
<organism evidence="1 2">
    <name type="scientific">Corynebacterium lipophilum</name>
    <dbReference type="NCBI Taxonomy" id="2804918"/>
    <lineage>
        <taxon>Bacteria</taxon>
        <taxon>Bacillati</taxon>
        <taxon>Actinomycetota</taxon>
        <taxon>Actinomycetes</taxon>
        <taxon>Mycobacteriales</taxon>
        <taxon>Corynebacteriaceae</taxon>
        <taxon>Corynebacterium</taxon>
    </lineage>
</organism>
<proteinExistence type="predicted"/>
<protein>
    <submittedName>
        <fullName evidence="1">DUF4411 family protein</fullName>
    </submittedName>
</protein>